<dbReference type="Pfam" id="PF00226">
    <property type="entry name" value="DnaJ"/>
    <property type="match status" value="1"/>
</dbReference>
<feature type="domain" description="J" evidence="1">
    <location>
        <begin position="66"/>
        <end position="129"/>
    </location>
</feature>
<proteinExistence type="predicted"/>
<feature type="non-terminal residue" evidence="2">
    <location>
        <position position="1"/>
    </location>
</feature>
<dbReference type="Proteomes" id="UP000428333">
    <property type="component" value="Linkage Group LG07"/>
</dbReference>
<dbReference type="PANTHER" id="PTHR45295">
    <property type="entry name" value="CHAPERONE PROTEIN DNAJ C76, CHLOROPLASTIC"/>
    <property type="match status" value="1"/>
</dbReference>
<keyword evidence="3" id="KW-1185">Reference proteome</keyword>
<dbReference type="PANTHER" id="PTHR45295:SF1">
    <property type="entry name" value="CHAPERONE PROTEIN DNAJ C76, CHLOROPLASTIC"/>
    <property type="match status" value="1"/>
</dbReference>
<dbReference type="Gene3D" id="3.30.70.20">
    <property type="match status" value="1"/>
</dbReference>
<dbReference type="EMBL" id="QEFC01001836">
    <property type="protein sequence ID" value="KAE9455511.1"/>
    <property type="molecule type" value="Genomic_DNA"/>
</dbReference>
<reference evidence="2 3" key="1">
    <citation type="journal article" date="2019" name="Genome Biol. Evol.">
        <title>The Rhododendron genome and chromosomal organization provide insight into shared whole-genome duplications across the heath family (Ericaceae).</title>
        <authorList>
            <person name="Soza V.L."/>
            <person name="Lindsley D."/>
            <person name="Waalkes A."/>
            <person name="Ramage E."/>
            <person name="Patwardhan R.P."/>
            <person name="Burton J.N."/>
            <person name="Adey A."/>
            <person name="Kumar A."/>
            <person name="Qiu R."/>
            <person name="Shendure J."/>
            <person name="Hall B."/>
        </authorList>
    </citation>
    <scope>NUCLEOTIDE SEQUENCE [LARGE SCALE GENOMIC DNA]</scope>
    <source>
        <strain evidence="2">RSF 1966-606</strain>
    </source>
</reference>
<dbReference type="AlphaFoldDB" id="A0A6A4LH69"/>
<accession>A0A6A4LH69</accession>
<dbReference type="SUPFAM" id="SSF54862">
    <property type="entry name" value="4Fe-4S ferredoxins"/>
    <property type="match status" value="1"/>
</dbReference>
<dbReference type="OrthoDB" id="376357at2759"/>
<evidence type="ECO:0000313" key="2">
    <source>
        <dbReference type="EMBL" id="KAE9455511.1"/>
    </source>
</evidence>
<dbReference type="Pfam" id="PF13370">
    <property type="entry name" value="Fer4_13"/>
    <property type="match status" value="1"/>
</dbReference>
<gene>
    <name evidence="2" type="ORF">C3L33_12574</name>
</gene>
<evidence type="ECO:0000259" key="1">
    <source>
        <dbReference type="PROSITE" id="PS50076"/>
    </source>
</evidence>
<dbReference type="PROSITE" id="PS50076">
    <property type="entry name" value="DNAJ_2"/>
    <property type="match status" value="1"/>
</dbReference>
<dbReference type="CDD" id="cd06257">
    <property type="entry name" value="DnaJ"/>
    <property type="match status" value="1"/>
</dbReference>
<dbReference type="InterPro" id="IPR001623">
    <property type="entry name" value="DnaJ_domain"/>
</dbReference>
<evidence type="ECO:0000313" key="3">
    <source>
        <dbReference type="Proteomes" id="UP000428333"/>
    </source>
</evidence>
<protein>
    <recommendedName>
        <fullName evidence="1">J domain-containing protein</fullName>
    </recommendedName>
</protein>
<dbReference type="Gene3D" id="1.10.287.110">
    <property type="entry name" value="DnaJ domain"/>
    <property type="match status" value="1"/>
</dbReference>
<comment type="caution">
    <text evidence="2">The sequence shown here is derived from an EMBL/GenBank/DDBJ whole genome shotgun (WGS) entry which is preliminary data.</text>
</comment>
<name>A0A6A4LH69_9ERIC</name>
<dbReference type="InterPro" id="IPR036869">
    <property type="entry name" value="J_dom_sf"/>
</dbReference>
<sequence>MHSSTLLPCNPTPLAVSSIASTRNPHPKPFRFYTSTITTRKAHNDSYLTTCKASTSSSSSSMVGLDLYDLLGVDSSSDQTQIKSAYRALQKRCHPDIAGPTGHEMAIVLNEAYSLLSDPGSRSAYDREQAKVSELRGYTGKPLYSVWFGAESEERAVFVDEVKCIGCLKCALLAEKTFAVESVYGRARVVAQWADPENKVQEAIDACPVDCIFSACKLRTTDESMIVERSNLAALEFLMSKQPRGSVRIGAGNTVGTRVSNIFIDVEKFQARFQEARDKASTKQSMESESERDARSSAIQAIRSISNWLYWKSPIAGRHTSETEGKLTLTGRRSSEPNIKKLQEAAAARKNARDNAKPIARISPYNDEYWIPSSLALPQATQNISEFGAAVNSPAENVDNPIEEEEFTVRKVNKRSPLVRGFPMTAATIAAVIVRLQLYGVSDQTGASAVLRAIAHPIGMTAINVSELWALMIIGLRHVLQAT</sequence>
<dbReference type="SUPFAM" id="SSF46565">
    <property type="entry name" value="Chaperone J-domain"/>
    <property type="match status" value="1"/>
</dbReference>
<organism evidence="2 3">
    <name type="scientific">Rhododendron williamsianum</name>
    <dbReference type="NCBI Taxonomy" id="262921"/>
    <lineage>
        <taxon>Eukaryota</taxon>
        <taxon>Viridiplantae</taxon>
        <taxon>Streptophyta</taxon>
        <taxon>Embryophyta</taxon>
        <taxon>Tracheophyta</taxon>
        <taxon>Spermatophyta</taxon>
        <taxon>Magnoliopsida</taxon>
        <taxon>eudicotyledons</taxon>
        <taxon>Gunneridae</taxon>
        <taxon>Pentapetalae</taxon>
        <taxon>asterids</taxon>
        <taxon>Ericales</taxon>
        <taxon>Ericaceae</taxon>
        <taxon>Ericoideae</taxon>
        <taxon>Rhodoreae</taxon>
        <taxon>Rhododendron</taxon>
    </lineage>
</organism>
<dbReference type="SMART" id="SM00271">
    <property type="entry name" value="DnaJ"/>
    <property type="match status" value="1"/>
</dbReference>